<evidence type="ECO:0000256" key="1">
    <source>
        <dbReference type="SAM" id="Phobius"/>
    </source>
</evidence>
<keyword evidence="1" id="KW-1133">Transmembrane helix</keyword>
<feature type="transmembrane region" description="Helical" evidence="1">
    <location>
        <begin position="21"/>
        <end position="42"/>
    </location>
</feature>
<organism evidence="2">
    <name type="scientific">Rhizophora mucronata</name>
    <name type="common">Asiatic mangrove</name>
    <dbReference type="NCBI Taxonomy" id="61149"/>
    <lineage>
        <taxon>Eukaryota</taxon>
        <taxon>Viridiplantae</taxon>
        <taxon>Streptophyta</taxon>
        <taxon>Embryophyta</taxon>
        <taxon>Tracheophyta</taxon>
        <taxon>Spermatophyta</taxon>
        <taxon>Magnoliopsida</taxon>
        <taxon>eudicotyledons</taxon>
        <taxon>Gunneridae</taxon>
        <taxon>Pentapetalae</taxon>
        <taxon>rosids</taxon>
        <taxon>fabids</taxon>
        <taxon>Malpighiales</taxon>
        <taxon>Rhizophoraceae</taxon>
        <taxon>Rhizophora</taxon>
    </lineage>
</organism>
<accession>A0A2P2QVU0</accession>
<protein>
    <submittedName>
        <fullName evidence="2">Uncharacterized protein</fullName>
    </submittedName>
</protein>
<reference evidence="2" key="1">
    <citation type="submission" date="2018-02" db="EMBL/GenBank/DDBJ databases">
        <title>Rhizophora mucronata_Transcriptome.</title>
        <authorList>
            <person name="Meera S.P."/>
            <person name="Sreeshan A."/>
            <person name="Augustine A."/>
        </authorList>
    </citation>
    <scope>NUCLEOTIDE SEQUENCE</scope>
    <source>
        <tissue evidence="2">Leaf</tissue>
    </source>
</reference>
<name>A0A2P2QVU0_RHIMU</name>
<keyword evidence="1" id="KW-0812">Transmembrane</keyword>
<proteinExistence type="predicted"/>
<dbReference type="EMBL" id="GGEC01090594">
    <property type="protein sequence ID" value="MBX71078.1"/>
    <property type="molecule type" value="Transcribed_RNA"/>
</dbReference>
<sequence>MQFFTCQSRFSRHTDILFIMLQLRSSLYVLFLANFCFSVLVVS</sequence>
<keyword evidence="1" id="KW-0472">Membrane</keyword>
<evidence type="ECO:0000313" key="2">
    <source>
        <dbReference type="EMBL" id="MBX71078.1"/>
    </source>
</evidence>
<dbReference type="AlphaFoldDB" id="A0A2P2QVU0"/>